<reference evidence="1 2" key="1">
    <citation type="submission" date="2021-06" db="EMBL/GenBank/DDBJ databases">
        <title>Caerostris extrusa draft genome.</title>
        <authorList>
            <person name="Kono N."/>
            <person name="Arakawa K."/>
        </authorList>
    </citation>
    <scope>NUCLEOTIDE SEQUENCE [LARGE SCALE GENOMIC DNA]</scope>
</reference>
<dbReference type="AlphaFoldDB" id="A0AAV4VQA7"/>
<sequence>MEAAVFQRASAIYHCNTNNCILPSGVPNIFHSTESPHKIKISKNNVEISGSSHYIYENNSVSDEECGSCHIHNNHVSNTLSDNHQIHPNTKYLNNSDYGNCDTNTNASWTHSSFTQRSSPTFYDQTISNNCKNTNMALQAPYNMNEGFSVPHVGNDGCGLDDIEPNIIDENLNTALLQEHAELLGLNLNGGMFTTSNNCSNLTSPANNVWQHNCNNDKKASQEFITNCNTTCDDNMGYSENTSQPQHIGQNFFNSSFDQENGDTLSLNCPAKIFQIPPHAREMFTPNDGNNCTYEEWEAFNALQKSQNQLNEMFPESEFRFPDMDSNSICEPIDQQCFWTQEFGKQVSDALNMATNAGSWSPHSVSLSYPQQTSIQTNSSVPNQGHYTELSRKTGNVQEGCHHVLEVRTGRCETTWLTQLIRFICYRPVVQDTFKLSHYCCEFFESQKGVAQYFSQRVFDTLHQSLPKPPHHGARSGMNFHVTPFERYELLNTSVYDHFLKPFDYFTCTAKTFRVI</sequence>
<organism evidence="1 2">
    <name type="scientific">Caerostris extrusa</name>
    <name type="common">Bark spider</name>
    <name type="synonym">Caerostris bankana</name>
    <dbReference type="NCBI Taxonomy" id="172846"/>
    <lineage>
        <taxon>Eukaryota</taxon>
        <taxon>Metazoa</taxon>
        <taxon>Ecdysozoa</taxon>
        <taxon>Arthropoda</taxon>
        <taxon>Chelicerata</taxon>
        <taxon>Arachnida</taxon>
        <taxon>Araneae</taxon>
        <taxon>Araneomorphae</taxon>
        <taxon>Entelegynae</taxon>
        <taxon>Araneoidea</taxon>
        <taxon>Araneidae</taxon>
        <taxon>Caerostris</taxon>
    </lineage>
</organism>
<proteinExistence type="predicted"/>
<comment type="caution">
    <text evidence="1">The sequence shown here is derived from an EMBL/GenBank/DDBJ whole genome shotgun (WGS) entry which is preliminary data.</text>
</comment>
<evidence type="ECO:0000313" key="2">
    <source>
        <dbReference type="Proteomes" id="UP001054945"/>
    </source>
</evidence>
<accession>A0AAV4VQA7</accession>
<dbReference type="Proteomes" id="UP001054945">
    <property type="component" value="Unassembled WGS sequence"/>
</dbReference>
<protein>
    <submittedName>
        <fullName evidence="1">Meiosis-specific coiled-coil domain-containing protein MEIOC</fullName>
    </submittedName>
</protein>
<gene>
    <name evidence="1" type="primary">Meioc</name>
    <name evidence="1" type="ORF">CEXT_809071</name>
</gene>
<keyword evidence="2" id="KW-1185">Reference proteome</keyword>
<evidence type="ECO:0000313" key="1">
    <source>
        <dbReference type="EMBL" id="GIY72114.1"/>
    </source>
</evidence>
<name>A0AAV4VQA7_CAEEX</name>
<dbReference type="EMBL" id="BPLR01014897">
    <property type="protein sequence ID" value="GIY72114.1"/>
    <property type="molecule type" value="Genomic_DNA"/>
</dbReference>